<accession>G3APR0</accession>
<evidence type="ECO:0000256" key="1">
    <source>
        <dbReference type="ARBA" id="ARBA00004123"/>
    </source>
</evidence>
<sequence>MAEEITLSIEETNKLRAKIGLPPIPIPKASRKEDDVIELSLEETNKLRISIGLKPIPIESNQPKIRQDSETSNHSLTSRQKQDNKRAYEEEDSNKKTILDEAPSSTDDWLENLGKSKQEKPKKRPKLAKQVSESETTQNVKIGHGGKELRQLQDNDIFTLQDTEVGDDDEDVLTNEKLLQNAKLKRDLAEKREAETIKFSGRHHVTHDTDEESEDGDDEYLIQDKVVIGSSIALPEVKKKHVKNKPTISNLFEDLDSIDRKTSAAPIKMKKIKSKKKMKNQFKPRIIDEVEIKPVELSNIDVHVEDDYEQELQQALSSARKIKQKNRSHLNAEQIANEIAKSKRWQLENDVVQGDSFSRVYDETNEFLNNLDSSLLIKDFEKEIKQEQEHLIKQENEPLIKQENKPLIKQEDEPLIKQEGPESKEDEDEPKFNGIAETLKFLQSKNIIAEKSQQEKSQDLERAEATKQTELLKLKISIEERILRQELEKDSAYMRLPKNERATRLENELDKRLREKGIFIEEHHIRNGHRRKRDESANVKVENKLKLYNPKVSLTYKDNEGNVLDTKQAYKHLSHQYHGTGISKNKQNKLRKRIKEEPLEFGRNIL</sequence>
<dbReference type="Pfam" id="PF03343">
    <property type="entry name" value="SART-1"/>
    <property type="match status" value="1"/>
</dbReference>
<dbReference type="OrthoDB" id="5583at2759"/>
<feature type="region of interest" description="Disordered" evidence="6">
    <location>
        <begin position="50"/>
        <end position="147"/>
    </location>
</feature>
<comment type="subcellular location">
    <subcellularLocation>
        <location evidence="1">Nucleus</location>
    </subcellularLocation>
</comment>
<dbReference type="EMBL" id="GL996502">
    <property type="protein sequence ID" value="EGW32231.1"/>
    <property type="molecule type" value="Genomic_DNA"/>
</dbReference>
<dbReference type="AlphaFoldDB" id="G3APR0"/>
<keyword evidence="3" id="KW-0507">mRNA processing</keyword>
<dbReference type="STRING" id="619300.G3APR0"/>
<proteinExistence type="inferred from homology"/>
<evidence type="ECO:0000256" key="2">
    <source>
        <dbReference type="ARBA" id="ARBA00006076"/>
    </source>
</evidence>
<feature type="compositionally biased region" description="Polar residues" evidence="6">
    <location>
        <begin position="131"/>
        <end position="140"/>
    </location>
</feature>
<dbReference type="KEGG" id="spaa:SPAPADRAFT_139388"/>
<dbReference type="PANTHER" id="PTHR14152">
    <property type="entry name" value="SQUAMOUS CELL CARCINOMA ANTIGEN RECOGNISED BY CYTOTOXIC T LYMPHOCYTES"/>
    <property type="match status" value="1"/>
</dbReference>
<keyword evidence="5" id="KW-0539">Nucleus</keyword>
<keyword evidence="4" id="KW-0508">mRNA splicing</keyword>
<feature type="compositionally biased region" description="Basic and acidic residues" evidence="6">
    <location>
        <begin position="402"/>
        <end position="423"/>
    </location>
</feature>
<keyword evidence="8" id="KW-1185">Reference proteome</keyword>
<reference evidence="7 8" key="1">
    <citation type="journal article" date="2011" name="Proc. Natl. Acad. Sci. U.S.A.">
        <title>Comparative genomics of xylose-fermenting fungi for enhanced biofuel production.</title>
        <authorList>
            <person name="Wohlbach D.J."/>
            <person name="Kuo A."/>
            <person name="Sato T.K."/>
            <person name="Potts K.M."/>
            <person name="Salamov A.A."/>
            <person name="LaButti K.M."/>
            <person name="Sun H."/>
            <person name="Clum A."/>
            <person name="Pangilinan J.L."/>
            <person name="Lindquist E.A."/>
            <person name="Lucas S."/>
            <person name="Lapidus A."/>
            <person name="Jin M."/>
            <person name="Gunawan C."/>
            <person name="Balan V."/>
            <person name="Dale B.E."/>
            <person name="Jeffries T.W."/>
            <person name="Zinkel R."/>
            <person name="Barry K.W."/>
            <person name="Grigoriev I.V."/>
            <person name="Gasch A.P."/>
        </authorList>
    </citation>
    <scope>NUCLEOTIDE SEQUENCE [LARGE SCALE GENOMIC DNA]</scope>
    <source>
        <strain evidence="8">NRRL Y-27907 / 11-Y1</strain>
    </source>
</reference>
<dbReference type="OMA" id="FNGRHYR"/>
<dbReference type="GO" id="GO:0000481">
    <property type="term" value="P:maturation of 5S rRNA"/>
    <property type="evidence" value="ECO:0007669"/>
    <property type="project" value="TreeGrafter"/>
</dbReference>
<dbReference type="RefSeq" id="XP_007375507.1">
    <property type="nucleotide sequence ID" value="XM_007375445.1"/>
</dbReference>
<evidence type="ECO:0000313" key="8">
    <source>
        <dbReference type="Proteomes" id="UP000000709"/>
    </source>
</evidence>
<protein>
    <submittedName>
        <fullName evidence="7">Uncharacterized protein</fullName>
    </submittedName>
</protein>
<gene>
    <name evidence="7" type="ORF">SPAPADRAFT_139388</name>
</gene>
<evidence type="ECO:0000256" key="4">
    <source>
        <dbReference type="ARBA" id="ARBA00023187"/>
    </source>
</evidence>
<dbReference type="GO" id="GO:0046540">
    <property type="term" value="C:U4/U6 x U5 tri-snRNP complex"/>
    <property type="evidence" value="ECO:0007669"/>
    <property type="project" value="InterPro"/>
</dbReference>
<dbReference type="Pfam" id="PF19252">
    <property type="entry name" value="HIND"/>
    <property type="match status" value="2"/>
</dbReference>
<feature type="compositionally biased region" description="Basic and acidic residues" evidence="6">
    <location>
        <begin position="80"/>
        <end position="99"/>
    </location>
</feature>
<comment type="similarity">
    <text evidence="2">Belongs to the SNU66/SART1 family.</text>
</comment>
<organism evidence="8">
    <name type="scientific">Spathaspora passalidarum (strain NRRL Y-27907 / 11-Y1)</name>
    <dbReference type="NCBI Taxonomy" id="619300"/>
    <lineage>
        <taxon>Eukaryota</taxon>
        <taxon>Fungi</taxon>
        <taxon>Dikarya</taxon>
        <taxon>Ascomycota</taxon>
        <taxon>Saccharomycotina</taxon>
        <taxon>Pichiomycetes</taxon>
        <taxon>Debaryomycetaceae</taxon>
        <taxon>Spathaspora</taxon>
    </lineage>
</organism>
<evidence type="ECO:0000256" key="6">
    <source>
        <dbReference type="SAM" id="MobiDB-lite"/>
    </source>
</evidence>
<dbReference type="InterPro" id="IPR005011">
    <property type="entry name" value="SNU66/SART1"/>
</dbReference>
<evidence type="ECO:0000313" key="7">
    <source>
        <dbReference type="EMBL" id="EGW32231.1"/>
    </source>
</evidence>
<dbReference type="GeneID" id="18870204"/>
<dbReference type="InParanoid" id="G3APR0"/>
<dbReference type="Proteomes" id="UP000000709">
    <property type="component" value="Unassembled WGS sequence"/>
</dbReference>
<evidence type="ECO:0000256" key="5">
    <source>
        <dbReference type="ARBA" id="ARBA00023242"/>
    </source>
</evidence>
<evidence type="ECO:0000256" key="3">
    <source>
        <dbReference type="ARBA" id="ARBA00022664"/>
    </source>
</evidence>
<dbReference type="GO" id="GO:0045292">
    <property type="term" value="P:mRNA cis splicing, via spliceosome"/>
    <property type="evidence" value="ECO:0007669"/>
    <property type="project" value="TreeGrafter"/>
</dbReference>
<feature type="region of interest" description="Disordered" evidence="6">
    <location>
        <begin position="402"/>
        <end position="430"/>
    </location>
</feature>
<dbReference type="PANTHER" id="PTHR14152:SF5">
    <property type="entry name" value="U4_U6.U5 TRI-SNRNP-ASSOCIATED PROTEIN 1"/>
    <property type="match status" value="1"/>
</dbReference>
<dbReference type="eggNOG" id="KOG2217">
    <property type="taxonomic scope" value="Eukaryota"/>
</dbReference>
<dbReference type="FunCoup" id="G3APR0">
    <property type="interactions" value="841"/>
</dbReference>
<name>G3APR0_SPAPN</name>
<dbReference type="InterPro" id="IPR045347">
    <property type="entry name" value="HIND"/>
</dbReference>
<dbReference type="HOGENOM" id="CLU_018358_0_0_1"/>